<dbReference type="PROSITE" id="PS51257">
    <property type="entry name" value="PROKAR_LIPOPROTEIN"/>
    <property type="match status" value="1"/>
</dbReference>
<evidence type="ECO:0000313" key="2">
    <source>
        <dbReference type="EMBL" id="GEO40847.1"/>
    </source>
</evidence>
<evidence type="ECO:0008006" key="4">
    <source>
        <dbReference type="Google" id="ProtNLM"/>
    </source>
</evidence>
<feature type="signal peptide" evidence="1">
    <location>
        <begin position="1"/>
        <end position="18"/>
    </location>
</feature>
<sequence>MRPLLTVACLLTAATALGGCEIFPTTTTAQACAELPSAVWPWRPIDNARIERLPQAGTPALFPMDIIQVVGTVSDPDQFKEPVPVKFECVFRGNQLKTFGWIEPAQFVTPYTQ</sequence>
<keyword evidence="1" id="KW-0732">Signal</keyword>
<proteinExistence type="predicted"/>
<evidence type="ECO:0000313" key="3">
    <source>
        <dbReference type="Proteomes" id="UP000321523"/>
    </source>
</evidence>
<comment type="caution">
    <text evidence="2">The sequence shown here is derived from an EMBL/GenBank/DDBJ whole genome shotgun (WGS) entry which is preliminary data.</text>
</comment>
<protein>
    <recommendedName>
        <fullName evidence="4">Lipoprotein</fullName>
    </recommendedName>
</protein>
<dbReference type="RefSeq" id="WP_044431766.1">
    <property type="nucleotide sequence ID" value="NZ_BJYZ01000024.1"/>
</dbReference>
<feature type="chain" id="PRO_5022079976" description="Lipoprotein" evidence="1">
    <location>
        <begin position="19"/>
        <end position="113"/>
    </location>
</feature>
<name>A0A512DWK0_9PROT</name>
<dbReference type="EMBL" id="BJYZ01000024">
    <property type="protein sequence ID" value="GEO40847.1"/>
    <property type="molecule type" value="Genomic_DNA"/>
</dbReference>
<gene>
    <name evidence="2" type="ORF">SAE02_49950</name>
</gene>
<dbReference type="Proteomes" id="UP000321523">
    <property type="component" value="Unassembled WGS sequence"/>
</dbReference>
<dbReference type="AlphaFoldDB" id="A0A512DWK0"/>
<keyword evidence="3" id="KW-1185">Reference proteome</keyword>
<organism evidence="2 3">
    <name type="scientific">Skermanella aerolata</name>
    <dbReference type="NCBI Taxonomy" id="393310"/>
    <lineage>
        <taxon>Bacteria</taxon>
        <taxon>Pseudomonadati</taxon>
        <taxon>Pseudomonadota</taxon>
        <taxon>Alphaproteobacteria</taxon>
        <taxon>Rhodospirillales</taxon>
        <taxon>Azospirillaceae</taxon>
        <taxon>Skermanella</taxon>
    </lineage>
</organism>
<evidence type="ECO:0000256" key="1">
    <source>
        <dbReference type="SAM" id="SignalP"/>
    </source>
</evidence>
<dbReference type="OrthoDB" id="7362350at2"/>
<reference evidence="2 3" key="1">
    <citation type="submission" date="2019-07" db="EMBL/GenBank/DDBJ databases">
        <title>Whole genome shotgun sequence of Skermanella aerolata NBRC 106429.</title>
        <authorList>
            <person name="Hosoyama A."/>
            <person name="Uohara A."/>
            <person name="Ohji S."/>
            <person name="Ichikawa N."/>
        </authorList>
    </citation>
    <scope>NUCLEOTIDE SEQUENCE [LARGE SCALE GENOMIC DNA]</scope>
    <source>
        <strain evidence="2 3">NBRC 106429</strain>
    </source>
</reference>
<accession>A0A512DWK0</accession>